<reference evidence="2 3" key="1">
    <citation type="journal article" date="2015" name="Int. J. Syst. Evol. Microbiol.">
        <title>Methanoculleus taiwanensis sp. nov., a methanogen isolated from deep marine sediment at the deformation front area near Taiwan.</title>
        <authorList>
            <person name="Weng C.Y."/>
            <person name="Chen S.C."/>
            <person name="Lai M.C."/>
            <person name="Wu S.Y."/>
            <person name="Lin S."/>
            <person name="Yang T.F."/>
            <person name="Chen P.C."/>
        </authorList>
    </citation>
    <scope>NUCLEOTIDE SEQUENCE [LARGE SCALE GENOMIC DNA]</scope>
    <source>
        <strain evidence="2 3">CYW4</strain>
    </source>
</reference>
<keyword evidence="3" id="KW-1185">Reference proteome</keyword>
<evidence type="ECO:0000256" key="1">
    <source>
        <dbReference type="SAM" id="Phobius"/>
    </source>
</evidence>
<feature type="transmembrane region" description="Helical" evidence="1">
    <location>
        <begin position="448"/>
        <end position="468"/>
    </location>
</feature>
<feature type="transmembrane region" description="Helical" evidence="1">
    <location>
        <begin position="296"/>
        <end position="323"/>
    </location>
</feature>
<organism evidence="2 3">
    <name type="scientific">Methanoculleus taiwanensis</name>
    <dbReference type="NCBI Taxonomy" id="1550565"/>
    <lineage>
        <taxon>Archaea</taxon>
        <taxon>Methanobacteriati</taxon>
        <taxon>Methanobacteriota</taxon>
        <taxon>Stenosarchaea group</taxon>
        <taxon>Methanomicrobia</taxon>
        <taxon>Methanomicrobiales</taxon>
        <taxon>Methanomicrobiaceae</taxon>
        <taxon>Methanoculleus</taxon>
    </lineage>
</organism>
<feature type="transmembrane region" description="Helical" evidence="1">
    <location>
        <begin position="126"/>
        <end position="143"/>
    </location>
</feature>
<feature type="transmembrane region" description="Helical" evidence="1">
    <location>
        <begin position="258"/>
        <end position="275"/>
    </location>
</feature>
<keyword evidence="1" id="KW-0812">Transmembrane</keyword>
<gene>
    <name evidence="2" type="ORF">ABH15_06435</name>
</gene>
<proteinExistence type="predicted"/>
<feature type="transmembrane region" description="Helical" evidence="1">
    <location>
        <begin position="102"/>
        <end position="119"/>
    </location>
</feature>
<protein>
    <recommendedName>
        <fullName evidence="4">Glycosyltransferase RgtA/B/C/D-like domain-containing protein</fullName>
    </recommendedName>
</protein>
<feature type="transmembrane region" description="Helical" evidence="1">
    <location>
        <begin position="480"/>
        <end position="500"/>
    </location>
</feature>
<feature type="transmembrane region" description="Helical" evidence="1">
    <location>
        <begin position="413"/>
        <end position="436"/>
    </location>
</feature>
<feature type="transmembrane region" description="Helical" evidence="1">
    <location>
        <begin position="12"/>
        <end position="31"/>
    </location>
</feature>
<evidence type="ECO:0000313" key="3">
    <source>
        <dbReference type="Proteomes" id="UP000290932"/>
    </source>
</evidence>
<feature type="transmembrane region" description="Helical" evidence="1">
    <location>
        <begin position="389"/>
        <end position="407"/>
    </location>
</feature>
<dbReference type="OrthoDB" id="164013at2157"/>
<accession>A0A498H0G6</accession>
<feature type="transmembrane region" description="Helical" evidence="1">
    <location>
        <begin position="37"/>
        <end position="57"/>
    </location>
</feature>
<dbReference type="Proteomes" id="UP000290932">
    <property type="component" value="Unassembled WGS sequence"/>
</dbReference>
<dbReference type="RefSeq" id="WP_128693558.1">
    <property type="nucleotide sequence ID" value="NZ_LHQS01000002.1"/>
</dbReference>
<feature type="transmembrane region" description="Helical" evidence="1">
    <location>
        <begin position="205"/>
        <end position="224"/>
    </location>
</feature>
<evidence type="ECO:0008006" key="4">
    <source>
        <dbReference type="Google" id="ProtNLM"/>
    </source>
</evidence>
<dbReference type="AlphaFoldDB" id="A0A498H0G6"/>
<feature type="transmembrane region" description="Helical" evidence="1">
    <location>
        <begin position="335"/>
        <end position="361"/>
    </location>
</feature>
<feature type="transmembrane region" description="Helical" evidence="1">
    <location>
        <begin position="78"/>
        <end position="96"/>
    </location>
</feature>
<keyword evidence="1" id="KW-1133">Transmembrane helix</keyword>
<name>A0A498H0G6_9EURY</name>
<dbReference type="EMBL" id="LHQS01000002">
    <property type="protein sequence ID" value="RXE55854.1"/>
    <property type="molecule type" value="Genomic_DNA"/>
</dbReference>
<evidence type="ECO:0000313" key="2">
    <source>
        <dbReference type="EMBL" id="RXE55854.1"/>
    </source>
</evidence>
<keyword evidence="1" id="KW-0472">Membrane</keyword>
<sequence>MKIRFLERLAGVFPYLILITYVAGFIFSVLIDRMSYLINGSILAVPAIIGSFAFILIKRKEIDLSGKIGLFSYNPSKSALLFGLLYMFTIPVFLITPVDSRWGLVAVLILYAIILVQILSKRILPAVVLVEGMLTLAVTIYSYTLRSALYFGATDTMPHIYMSTITYLSGHIIPPDLGNYTNFPLYHIFVALSSLTLGLDIQTSLFITTGLIYVGTIPLLYYLVDRIFQNEQISLLIVLAYAMNASVIYYGTYMVTRTMAYVGFLILLYLLYSLANPKSDIDSAVTRPAARRALVVITFVFILLTHQISTPMIIILLGLLFILELFVRDKKHVNPVFLTVPIALFATYWFFVAYSFIWELLPRTESTLYKSIVFANVEHLGLSFLVNRLDILLIVFFALLGSIYLIWKQQPRYSIVFGMLGLAAVLLNVPNILTTVFQFVEVLRMDRFAILFLPFLALAMGVGMYIFAKYLSTGRRTPRWSGILLITLVVIFGIGSLGLVKDEPSHIRYSFTQDEMIGFDHILTMVPSGSSLHSDYYTWRFFYRQKFNGSENLGLPYYTIPVYSNYWLQSTLETPGEHGYIIIPQGQFLKNGLLLGTYDEFDPESLQPYLPTEENILKISRKLFVEDKVYSNYGVEVYRFIH</sequence>
<comment type="caution">
    <text evidence="2">The sequence shown here is derived from an EMBL/GenBank/DDBJ whole genome shotgun (WGS) entry which is preliminary data.</text>
</comment>
<feature type="transmembrane region" description="Helical" evidence="1">
    <location>
        <begin position="233"/>
        <end position="252"/>
    </location>
</feature>